<sequence>MTDCDLHRKCLPCKRFRLHRLTPQRVYSIPGRINTARVDAQSELNIRTLARQLNMNRSTVQYHYNAVQQLHPIDNQRQSEYYVWVINNIKGENSFTGHQL</sequence>
<organism evidence="1 2">
    <name type="scientific">Caerostris extrusa</name>
    <name type="common">Bark spider</name>
    <name type="synonym">Caerostris bankana</name>
    <dbReference type="NCBI Taxonomy" id="172846"/>
    <lineage>
        <taxon>Eukaryota</taxon>
        <taxon>Metazoa</taxon>
        <taxon>Ecdysozoa</taxon>
        <taxon>Arthropoda</taxon>
        <taxon>Chelicerata</taxon>
        <taxon>Arachnida</taxon>
        <taxon>Araneae</taxon>
        <taxon>Araneomorphae</taxon>
        <taxon>Entelegynae</taxon>
        <taxon>Araneoidea</taxon>
        <taxon>Araneidae</taxon>
        <taxon>Caerostris</taxon>
    </lineage>
</organism>
<keyword evidence="2" id="KW-1185">Reference proteome</keyword>
<accession>A0AAV4V9H3</accession>
<dbReference type="Proteomes" id="UP001054945">
    <property type="component" value="Unassembled WGS sequence"/>
</dbReference>
<name>A0AAV4V9H3_CAEEX</name>
<gene>
    <name evidence="1" type="ORF">CEXT_683031</name>
</gene>
<comment type="caution">
    <text evidence="1">The sequence shown here is derived from an EMBL/GenBank/DDBJ whole genome shotgun (WGS) entry which is preliminary data.</text>
</comment>
<protein>
    <submittedName>
        <fullName evidence="1">Uncharacterized protein</fullName>
    </submittedName>
</protein>
<reference evidence="1 2" key="1">
    <citation type="submission" date="2021-06" db="EMBL/GenBank/DDBJ databases">
        <title>Caerostris extrusa draft genome.</title>
        <authorList>
            <person name="Kono N."/>
            <person name="Arakawa K."/>
        </authorList>
    </citation>
    <scope>NUCLEOTIDE SEQUENCE [LARGE SCALE GENOMIC DNA]</scope>
</reference>
<dbReference type="EMBL" id="BPLR01014109">
    <property type="protein sequence ID" value="GIY66333.1"/>
    <property type="molecule type" value="Genomic_DNA"/>
</dbReference>
<proteinExistence type="predicted"/>
<evidence type="ECO:0000313" key="2">
    <source>
        <dbReference type="Proteomes" id="UP001054945"/>
    </source>
</evidence>
<evidence type="ECO:0000313" key="1">
    <source>
        <dbReference type="EMBL" id="GIY66333.1"/>
    </source>
</evidence>
<dbReference type="AlphaFoldDB" id="A0AAV4V9H3"/>